<dbReference type="OrthoDB" id="9801593at2"/>
<dbReference type="GO" id="GO:0016491">
    <property type="term" value="F:oxidoreductase activity"/>
    <property type="evidence" value="ECO:0007669"/>
    <property type="project" value="InterPro"/>
</dbReference>
<keyword evidence="3" id="KW-1185">Reference proteome</keyword>
<dbReference type="SUPFAM" id="SSF55469">
    <property type="entry name" value="FMN-dependent nitroreductase-like"/>
    <property type="match status" value="1"/>
</dbReference>
<evidence type="ECO:0000313" key="3">
    <source>
        <dbReference type="Proteomes" id="UP000270343"/>
    </source>
</evidence>
<dbReference type="InterPro" id="IPR000415">
    <property type="entry name" value="Nitroreductase-like"/>
</dbReference>
<proteinExistence type="predicted"/>
<organism evidence="2 3">
    <name type="scientific">Streptomyces klenkii</name>
    <dbReference type="NCBI Taxonomy" id="1420899"/>
    <lineage>
        <taxon>Bacteria</taxon>
        <taxon>Bacillati</taxon>
        <taxon>Actinomycetota</taxon>
        <taxon>Actinomycetes</taxon>
        <taxon>Kitasatosporales</taxon>
        <taxon>Streptomycetaceae</taxon>
        <taxon>Streptomyces</taxon>
    </lineage>
</organism>
<evidence type="ECO:0000256" key="1">
    <source>
        <dbReference type="SAM" id="MobiDB-lite"/>
    </source>
</evidence>
<feature type="region of interest" description="Disordered" evidence="1">
    <location>
        <begin position="287"/>
        <end position="345"/>
    </location>
</feature>
<dbReference type="Proteomes" id="UP000270343">
    <property type="component" value="Unassembled WGS sequence"/>
</dbReference>
<protein>
    <submittedName>
        <fullName evidence="2">Uncharacterized protein</fullName>
    </submittedName>
</protein>
<accession>A0A3B0AZ84</accession>
<comment type="caution">
    <text evidence="2">The sequence shown here is derived from an EMBL/GenBank/DDBJ whole genome shotgun (WGS) entry which is preliminary data.</text>
</comment>
<dbReference type="Gene3D" id="3.40.109.10">
    <property type="entry name" value="NADH Oxidase"/>
    <property type="match status" value="2"/>
</dbReference>
<reference evidence="2 3" key="1">
    <citation type="journal article" date="2015" name="Antonie Van Leeuwenhoek">
        <title>Streptomyces klenkii sp. nov., isolated from deep marine sediment.</title>
        <authorList>
            <person name="Veyisoglu A."/>
            <person name="Sahin N."/>
        </authorList>
    </citation>
    <scope>NUCLEOTIDE SEQUENCE [LARGE SCALE GENOMIC DNA]</scope>
    <source>
        <strain evidence="2 3">KCTC 29202</strain>
    </source>
</reference>
<sequence length="542" mass="56854">MSTRPLTGAPPGGAAEQYAELTFDRMPSVVPRGLPAEPPPWVRATGGYAYEWIRPLPGSAADPLVDWSAASPAAPPAPSGPGGSRRESGAPLDLRALSGLLALGAGVTCVEFGPQSSWPRHRIAPSARCVFPCSVRVVGRGPGGAEPDVAHYHPEHHQLRGRVPFRHRRWTSVDCVVTAAPGTTGAHYGDYAYRLVCQEAGLLLGSLLLAARTLGLRADAVPWCPDEMDRLLSLDGRCECSMAMVRLSGSVTGVTFPGPDVQGPRVRRPCEPVEDLGALSAAAHREFARTRPRAVSSGAASGTPDASVGGPPAGPPDTAGARSPDTADGPPAGHPPAAAGPVPVRLPWRRVGTARDSGDPGFIPSPLPIAADALERLCSAALTTAFPVLWHGLPPVALLVARRNVPGADHGLFRYDGTAPAPARRLLPGTAVTPFLRGCQMVASTNGHQAPATVFITVDLDRWLRHDAARAYADLHLRSGEAAQRLLMAASAEGLIARIHNGFLTGPLREACGPGRWIAPFAVLVSRRRPSARYRFVLDGGL</sequence>
<evidence type="ECO:0000313" key="2">
    <source>
        <dbReference type="EMBL" id="RKN65865.1"/>
    </source>
</evidence>
<dbReference type="EMBL" id="RBAM01000010">
    <property type="protein sequence ID" value="RKN65865.1"/>
    <property type="molecule type" value="Genomic_DNA"/>
</dbReference>
<feature type="compositionally biased region" description="Low complexity" evidence="1">
    <location>
        <begin position="316"/>
        <end position="343"/>
    </location>
</feature>
<dbReference type="RefSeq" id="WP_120757591.1">
    <property type="nucleotide sequence ID" value="NZ_RBAM01000010.1"/>
</dbReference>
<dbReference type="AlphaFoldDB" id="A0A3B0AZ84"/>
<name>A0A3B0AZ84_9ACTN</name>
<feature type="region of interest" description="Disordered" evidence="1">
    <location>
        <begin position="67"/>
        <end position="90"/>
    </location>
</feature>
<gene>
    <name evidence="2" type="ORF">D7231_23890</name>
</gene>